<sequence>MIYQVASRSSVGHRTRGECERESSGFMEDCGRGHLGCLECHLMTGGMLQVTSTYGMTEQAYGAAKNKDAYAS</sequence>
<dbReference type="EMBL" id="CM024803">
    <property type="protein sequence ID" value="KAG8010841.1"/>
    <property type="molecule type" value="Genomic_DNA"/>
</dbReference>
<organism evidence="1 2">
    <name type="scientific">Nibea albiflora</name>
    <name type="common">Yellow drum</name>
    <name type="synonym">Corvina albiflora</name>
    <dbReference type="NCBI Taxonomy" id="240163"/>
    <lineage>
        <taxon>Eukaryota</taxon>
        <taxon>Metazoa</taxon>
        <taxon>Chordata</taxon>
        <taxon>Craniata</taxon>
        <taxon>Vertebrata</taxon>
        <taxon>Euteleostomi</taxon>
        <taxon>Actinopterygii</taxon>
        <taxon>Neopterygii</taxon>
        <taxon>Teleostei</taxon>
        <taxon>Neoteleostei</taxon>
        <taxon>Acanthomorphata</taxon>
        <taxon>Eupercaria</taxon>
        <taxon>Sciaenidae</taxon>
        <taxon>Nibea</taxon>
    </lineage>
</organism>
<keyword evidence="2" id="KW-1185">Reference proteome</keyword>
<comment type="caution">
    <text evidence="1">The sequence shown here is derived from an EMBL/GenBank/DDBJ whole genome shotgun (WGS) entry which is preliminary data.</text>
</comment>
<protein>
    <submittedName>
        <fullName evidence="1">Uncharacterized protein</fullName>
    </submittedName>
</protein>
<accession>A0ACB7F958</accession>
<dbReference type="Proteomes" id="UP000805704">
    <property type="component" value="Chromosome 15"/>
</dbReference>
<evidence type="ECO:0000313" key="1">
    <source>
        <dbReference type="EMBL" id="KAG8010841.1"/>
    </source>
</evidence>
<name>A0ACB7F958_NIBAL</name>
<gene>
    <name evidence="1" type="ORF">GBF38_010116</name>
</gene>
<reference evidence="1" key="1">
    <citation type="submission" date="2020-04" db="EMBL/GenBank/DDBJ databases">
        <title>A chromosome-scale assembly and high-density genetic map of the yellow drum (Nibea albiflora) genome.</title>
        <authorList>
            <person name="Xu D."/>
            <person name="Zhang W."/>
            <person name="Chen R."/>
            <person name="Tan P."/>
            <person name="Wang L."/>
            <person name="Song H."/>
            <person name="Tian L."/>
            <person name="Zhu Q."/>
            <person name="Wang B."/>
        </authorList>
    </citation>
    <scope>NUCLEOTIDE SEQUENCE</scope>
    <source>
        <strain evidence="1">ZJHYS-2018</strain>
    </source>
</reference>
<proteinExistence type="predicted"/>
<evidence type="ECO:0000313" key="2">
    <source>
        <dbReference type="Proteomes" id="UP000805704"/>
    </source>
</evidence>